<proteinExistence type="predicted"/>
<comment type="caution">
    <text evidence="1">The sequence shown here is derived from an EMBL/GenBank/DDBJ whole genome shotgun (WGS) entry which is preliminary data.</text>
</comment>
<name>A0A941EYM7_9ACTN</name>
<organism evidence="1 2">
    <name type="scientific">Actinospica durhamensis</name>
    <dbReference type="NCBI Taxonomy" id="1508375"/>
    <lineage>
        <taxon>Bacteria</taxon>
        <taxon>Bacillati</taxon>
        <taxon>Actinomycetota</taxon>
        <taxon>Actinomycetes</taxon>
        <taxon>Catenulisporales</taxon>
        <taxon>Actinospicaceae</taxon>
        <taxon>Actinospica</taxon>
    </lineage>
</organism>
<dbReference type="RefSeq" id="WP_212530897.1">
    <property type="nucleotide sequence ID" value="NZ_JAGSOG010000140.1"/>
</dbReference>
<feature type="non-terminal residue" evidence="1">
    <location>
        <position position="103"/>
    </location>
</feature>
<reference evidence="1" key="1">
    <citation type="submission" date="2021-04" db="EMBL/GenBank/DDBJ databases">
        <title>Genome based classification of Actinospica acidithermotolerans sp. nov., an actinobacterium isolated from an Indonesian hot spring.</title>
        <authorList>
            <person name="Kusuma A.B."/>
            <person name="Putra K.E."/>
            <person name="Nafisah S."/>
            <person name="Loh J."/>
            <person name="Nouioui I."/>
            <person name="Goodfellow M."/>
        </authorList>
    </citation>
    <scope>NUCLEOTIDE SEQUENCE</scope>
    <source>
        <strain evidence="1">CSCA 57</strain>
    </source>
</reference>
<dbReference type="AlphaFoldDB" id="A0A941EYM7"/>
<protein>
    <submittedName>
        <fullName evidence="1">Uncharacterized protein</fullName>
    </submittedName>
</protein>
<sequence length="103" mass="10900">MPEATSPAWSLTEAEIEVLWPNALDSQVDVALSDAAVTGRFRPPPVASVPHEMVTTPDVFSGSVADLVAGVRALVLRSCSACLDQGFGLLFPQFASMRVLSVE</sequence>
<dbReference type="EMBL" id="JAGSOG010000140">
    <property type="protein sequence ID" value="MBR7836419.1"/>
    <property type="molecule type" value="Genomic_DNA"/>
</dbReference>
<keyword evidence="2" id="KW-1185">Reference proteome</keyword>
<evidence type="ECO:0000313" key="2">
    <source>
        <dbReference type="Proteomes" id="UP000675781"/>
    </source>
</evidence>
<dbReference type="Proteomes" id="UP000675781">
    <property type="component" value="Unassembled WGS sequence"/>
</dbReference>
<gene>
    <name evidence="1" type="ORF">KDL01_24290</name>
</gene>
<accession>A0A941EYM7</accession>
<evidence type="ECO:0000313" key="1">
    <source>
        <dbReference type="EMBL" id="MBR7836419.1"/>
    </source>
</evidence>